<accession>A0AAE6KPT7</accession>
<proteinExistence type="predicted"/>
<name>A0AAE6KPT7_9PROT</name>
<sequence>MMDFFMHYLKKIKLSIFFAIWMSLFFSSSIIAADNSLIIKTAEINNQFEAYFLNAEFELFFNDDLDEAIRKGIPINFIIEFELKKPRKYWFDEEVTKKTKEIVLSYHALSKQFILSESENRLVAFDNLTQAKNELKKIKNWRIFDKSQIDDTDKYSAYLQVKLDQTKLPKQLQVDITSNQEWQLASKQFQWIFINNK</sequence>
<dbReference type="Proteomes" id="UP000312102">
    <property type="component" value="Chromosome"/>
</dbReference>
<dbReference type="InterPro" id="IPR025500">
    <property type="entry name" value="DUF4390"/>
</dbReference>
<keyword evidence="2" id="KW-1185">Reference proteome</keyword>
<evidence type="ECO:0000313" key="1">
    <source>
        <dbReference type="EMBL" id="QDD14027.1"/>
    </source>
</evidence>
<protein>
    <submittedName>
        <fullName evidence="1">DUF4390 domain-containing protein</fullName>
    </submittedName>
</protein>
<dbReference type="EMBL" id="CP040986">
    <property type="protein sequence ID" value="QDD14027.1"/>
    <property type="molecule type" value="Genomic_DNA"/>
</dbReference>
<dbReference type="KEGG" id="mrk:FIT61_06285"/>
<organism evidence="1 2">
    <name type="scientific">Candidatus Methylopumilus rimovensis</name>
    <dbReference type="NCBI Taxonomy" id="2588535"/>
    <lineage>
        <taxon>Bacteria</taxon>
        <taxon>Pseudomonadati</taxon>
        <taxon>Pseudomonadota</taxon>
        <taxon>Betaproteobacteria</taxon>
        <taxon>Nitrosomonadales</taxon>
        <taxon>Methylophilaceae</taxon>
        <taxon>Candidatus Methylopumilus</taxon>
    </lineage>
</organism>
<dbReference type="Pfam" id="PF14334">
    <property type="entry name" value="DUF4390"/>
    <property type="match status" value="1"/>
</dbReference>
<gene>
    <name evidence="1" type="ORF">FIT61_06285</name>
</gene>
<evidence type="ECO:0000313" key="2">
    <source>
        <dbReference type="Proteomes" id="UP000312102"/>
    </source>
</evidence>
<reference evidence="1 2" key="1">
    <citation type="journal article" date="2019" name="ISME J.">
        <title>Evolution in action: habitat transition from sediment to the pelagial leads to genome streamlining in Methylophilaceae.</title>
        <authorList>
            <person name="Salcher M."/>
            <person name="Schaefle D."/>
            <person name="Kaspar M."/>
            <person name="Neuenschwander S.M."/>
            <person name="Ghai R."/>
        </authorList>
    </citation>
    <scope>NUCLEOTIDE SEQUENCE [LARGE SCALE GENOMIC DNA]</scope>
    <source>
        <strain evidence="1 2">MMS-RI-1</strain>
    </source>
</reference>
<dbReference type="AlphaFoldDB" id="A0AAE6KPT7"/>